<dbReference type="PRINTS" id="PR00385">
    <property type="entry name" value="P450"/>
</dbReference>
<comment type="similarity">
    <text evidence="2 10">Belongs to the cytochrome P450 family.</text>
</comment>
<feature type="transmembrane region" description="Helical" evidence="11">
    <location>
        <begin position="24"/>
        <end position="42"/>
    </location>
</feature>
<evidence type="ECO:0000256" key="1">
    <source>
        <dbReference type="ARBA" id="ARBA00001971"/>
    </source>
</evidence>
<evidence type="ECO:0008006" key="19">
    <source>
        <dbReference type="Google" id="ProtNLM"/>
    </source>
</evidence>
<dbReference type="Proteomes" id="UP000663848">
    <property type="component" value="Unassembled WGS sequence"/>
</dbReference>
<accession>A0A818ZKN9</accession>
<dbReference type="InterPro" id="IPR017972">
    <property type="entry name" value="Cyt_P450_CS"/>
</dbReference>
<dbReference type="FunFam" id="1.10.630.10:FF:000182">
    <property type="entry name" value="Cytochrome P450 3A4"/>
    <property type="match status" value="1"/>
</dbReference>
<dbReference type="Gene3D" id="1.10.630.10">
    <property type="entry name" value="Cytochrome P450"/>
    <property type="match status" value="1"/>
</dbReference>
<dbReference type="PRINTS" id="PR00463">
    <property type="entry name" value="EP450I"/>
</dbReference>
<dbReference type="Proteomes" id="UP000663873">
    <property type="component" value="Unassembled WGS sequence"/>
</dbReference>
<dbReference type="EMBL" id="CAJOBR010000507">
    <property type="protein sequence ID" value="CAF4517495.1"/>
    <property type="molecule type" value="Genomic_DNA"/>
</dbReference>
<dbReference type="Proteomes" id="UP000663862">
    <property type="component" value="Unassembled WGS sequence"/>
</dbReference>
<keyword evidence="3 9" id="KW-0349">Heme</keyword>
<dbReference type="EMBL" id="CAJOBQ010001025">
    <property type="protein sequence ID" value="CAF4446548.1"/>
    <property type="molecule type" value="Genomic_DNA"/>
</dbReference>
<dbReference type="EMBL" id="CAJNYT010005714">
    <property type="protein sequence ID" value="CAF3770454.1"/>
    <property type="molecule type" value="Genomic_DNA"/>
</dbReference>
<keyword evidence="4 9" id="KW-0479">Metal-binding</keyword>
<dbReference type="InterPro" id="IPR036396">
    <property type="entry name" value="Cyt_P450_sf"/>
</dbReference>
<evidence type="ECO:0000313" key="15">
    <source>
        <dbReference type="EMBL" id="CAF4446548.1"/>
    </source>
</evidence>
<dbReference type="GO" id="GO:0005506">
    <property type="term" value="F:iron ion binding"/>
    <property type="evidence" value="ECO:0007669"/>
    <property type="project" value="InterPro"/>
</dbReference>
<dbReference type="InterPro" id="IPR001128">
    <property type="entry name" value="Cyt_P450"/>
</dbReference>
<dbReference type="Pfam" id="PF00067">
    <property type="entry name" value="p450"/>
    <property type="match status" value="1"/>
</dbReference>
<keyword evidence="11" id="KW-0812">Transmembrane</keyword>
<protein>
    <recommendedName>
        <fullName evidence="19">Cytochrome P450</fullName>
    </recommendedName>
</protein>
<keyword evidence="5 10" id="KW-0560">Oxidoreductase</keyword>
<organism evidence="12 17">
    <name type="scientific">Rotaria socialis</name>
    <dbReference type="NCBI Taxonomy" id="392032"/>
    <lineage>
        <taxon>Eukaryota</taxon>
        <taxon>Metazoa</taxon>
        <taxon>Spiralia</taxon>
        <taxon>Gnathifera</taxon>
        <taxon>Rotifera</taxon>
        <taxon>Eurotatoria</taxon>
        <taxon>Bdelloidea</taxon>
        <taxon>Philodinida</taxon>
        <taxon>Philodinidae</taxon>
        <taxon>Rotaria</taxon>
    </lineage>
</organism>
<dbReference type="EMBL" id="CAJOBO010001100">
    <property type="protein sequence ID" value="CAF4337591.1"/>
    <property type="molecule type" value="Genomic_DNA"/>
</dbReference>
<keyword evidence="7 10" id="KW-0503">Monooxygenase</keyword>
<proteinExistence type="inferred from homology"/>
<dbReference type="Proteomes" id="UP000663872">
    <property type="component" value="Unassembled WGS sequence"/>
</dbReference>
<evidence type="ECO:0000313" key="12">
    <source>
        <dbReference type="EMBL" id="CAF3770454.1"/>
    </source>
</evidence>
<evidence type="ECO:0000313" key="18">
    <source>
        <dbReference type="Proteomes" id="UP000663873"/>
    </source>
</evidence>
<comment type="function">
    <text evidence="8">Cytochromes P450 are a group of heme-thiolate monooxygenases. They oxidize a variety of structurally unrelated compounds, including steroids, fatty acids, and xenobiotics.</text>
</comment>
<dbReference type="GO" id="GO:0020037">
    <property type="term" value="F:heme binding"/>
    <property type="evidence" value="ECO:0007669"/>
    <property type="project" value="InterPro"/>
</dbReference>
<dbReference type="EMBL" id="CAJOBP010000423">
    <property type="protein sequence ID" value="CAF4176253.1"/>
    <property type="molecule type" value="Genomic_DNA"/>
</dbReference>
<evidence type="ECO:0000256" key="3">
    <source>
        <dbReference type="ARBA" id="ARBA00022617"/>
    </source>
</evidence>
<evidence type="ECO:0000256" key="7">
    <source>
        <dbReference type="ARBA" id="ARBA00023033"/>
    </source>
</evidence>
<comment type="caution">
    <text evidence="12">The sequence shown here is derived from an EMBL/GenBank/DDBJ whole genome shotgun (WGS) entry which is preliminary data.</text>
</comment>
<evidence type="ECO:0000313" key="16">
    <source>
        <dbReference type="EMBL" id="CAF4517495.1"/>
    </source>
</evidence>
<evidence type="ECO:0000256" key="6">
    <source>
        <dbReference type="ARBA" id="ARBA00023004"/>
    </source>
</evidence>
<feature type="transmembrane region" description="Helical" evidence="11">
    <location>
        <begin position="247"/>
        <end position="265"/>
    </location>
</feature>
<keyword evidence="6 9" id="KW-0408">Iron</keyword>
<feature type="binding site" description="axial binding residue" evidence="9">
    <location>
        <position position="487"/>
    </location>
    <ligand>
        <name>heme</name>
        <dbReference type="ChEBI" id="CHEBI:30413"/>
    </ligand>
    <ligandPart>
        <name>Fe</name>
        <dbReference type="ChEBI" id="CHEBI:18248"/>
    </ligandPart>
</feature>
<reference evidence="12" key="1">
    <citation type="submission" date="2021-02" db="EMBL/GenBank/DDBJ databases">
        <authorList>
            <person name="Nowell W R."/>
        </authorList>
    </citation>
    <scope>NUCLEOTIDE SEQUENCE</scope>
</reference>
<dbReference type="SUPFAM" id="SSF48264">
    <property type="entry name" value="Cytochrome P450"/>
    <property type="match status" value="1"/>
</dbReference>
<evidence type="ECO:0000256" key="11">
    <source>
        <dbReference type="SAM" id="Phobius"/>
    </source>
</evidence>
<evidence type="ECO:0000256" key="9">
    <source>
        <dbReference type="PIRSR" id="PIRSR602401-1"/>
    </source>
</evidence>
<evidence type="ECO:0000256" key="5">
    <source>
        <dbReference type="ARBA" id="ARBA00023002"/>
    </source>
</evidence>
<gene>
    <name evidence="12" type="ORF">GRG538_LOCUS32474</name>
    <name evidence="14" type="ORF">HFQ381_LOCUS15884</name>
    <name evidence="16" type="ORF">QYT958_LOCUS5947</name>
    <name evidence="15" type="ORF">TSG867_LOCUS16646</name>
    <name evidence="13" type="ORF">UJA718_LOCUS5017</name>
</gene>
<name>A0A818ZKN9_9BILA</name>
<dbReference type="GO" id="GO:0008395">
    <property type="term" value="F:steroid hydroxylase activity"/>
    <property type="evidence" value="ECO:0007669"/>
    <property type="project" value="TreeGrafter"/>
</dbReference>
<keyword evidence="11" id="KW-0472">Membrane</keyword>
<dbReference type="AlphaFoldDB" id="A0A818ZKN9"/>
<evidence type="ECO:0000256" key="8">
    <source>
        <dbReference type="ARBA" id="ARBA00043906"/>
    </source>
</evidence>
<evidence type="ECO:0000313" key="14">
    <source>
        <dbReference type="EMBL" id="CAF4337591.1"/>
    </source>
</evidence>
<evidence type="ECO:0000313" key="17">
    <source>
        <dbReference type="Proteomes" id="UP000663872"/>
    </source>
</evidence>
<keyword evidence="18" id="KW-1185">Reference proteome</keyword>
<dbReference type="InterPro" id="IPR050705">
    <property type="entry name" value="Cytochrome_P450_3A"/>
</dbReference>
<sequence>MRKPNICDLETFLPEQSLSRHNNMLMTSILFGTFIILFISYVRTLKSRYNYFVQWNIPGPPPQFFFGHLRKLWSAPLSFEQIRDWTHLYGSIYGIFEGTHPVYIVSDVDFLQEVYIKQFSSFHSRPLNFLARILQGKGSHLFFAQGNQWRRQRHVINPTFTTAKLKIMAPLMNKCIQLLMVKLDEMNGQEFNIFILYKRLTMDVLWNCVFGIDADMQNDIDNIYMKKSALSVSVQLDKFLVVKLSNVMPFLIPLLTLLIKARMFLVDKLRAMIPWLMRNVEDLPSVWIIKRVGNVVRNRLKSGKKQMDLLQLMLDVAKNDEVTDNENEELTTKHLHYSEVLSNVVLFMVAGYESTATALAFSTYVLATEPEVQKKLQQEIDENWQENAKEPDYDVLTNMAYMDLFIREVLRLYALSGRARTRRCNETTNVCGHQVEKGVTIMPDIYSIHRNIDLWGPEDVNLFVPERHITKRHPAAYLAFGVGSRNCVAPKYVHKKLQEYQLNDEDNPDRWFRLDAQVAMEKLRQKVLSKYVNCDPDYLVILDNVSAAINSILKSLNLCYIIMLHME</sequence>
<keyword evidence="11" id="KW-1133">Transmembrane helix</keyword>
<evidence type="ECO:0000256" key="2">
    <source>
        <dbReference type="ARBA" id="ARBA00010617"/>
    </source>
</evidence>
<evidence type="ECO:0000313" key="13">
    <source>
        <dbReference type="EMBL" id="CAF4176253.1"/>
    </source>
</evidence>
<comment type="cofactor">
    <cofactor evidence="1 9">
        <name>heme</name>
        <dbReference type="ChEBI" id="CHEBI:30413"/>
    </cofactor>
</comment>
<dbReference type="Proteomes" id="UP000663851">
    <property type="component" value="Unassembled WGS sequence"/>
</dbReference>
<dbReference type="InterPro" id="IPR002401">
    <property type="entry name" value="Cyt_P450_E_grp-I"/>
</dbReference>
<dbReference type="PANTHER" id="PTHR24302">
    <property type="entry name" value="CYTOCHROME P450 FAMILY 3"/>
    <property type="match status" value="1"/>
</dbReference>
<evidence type="ECO:0000256" key="4">
    <source>
        <dbReference type="ARBA" id="ARBA00022723"/>
    </source>
</evidence>
<dbReference type="PROSITE" id="PS00086">
    <property type="entry name" value="CYTOCHROME_P450"/>
    <property type="match status" value="1"/>
</dbReference>
<evidence type="ECO:0000256" key="10">
    <source>
        <dbReference type="RuleBase" id="RU000461"/>
    </source>
</evidence>
<dbReference type="PANTHER" id="PTHR24302:SF15">
    <property type="entry name" value="FATTY-ACID PEROXYGENASE"/>
    <property type="match status" value="1"/>
</dbReference>
<dbReference type="GO" id="GO:0016705">
    <property type="term" value="F:oxidoreductase activity, acting on paired donors, with incorporation or reduction of molecular oxygen"/>
    <property type="evidence" value="ECO:0007669"/>
    <property type="project" value="InterPro"/>
</dbReference>